<reference evidence="4" key="1">
    <citation type="journal article" date="2021" name="PeerJ">
        <title>Extensive microbial diversity within the chicken gut microbiome revealed by metagenomics and culture.</title>
        <authorList>
            <person name="Gilroy R."/>
            <person name="Ravi A."/>
            <person name="Getino M."/>
            <person name="Pursley I."/>
            <person name="Horton D.L."/>
            <person name="Alikhan N.F."/>
            <person name="Baker D."/>
            <person name="Gharbi K."/>
            <person name="Hall N."/>
            <person name="Watson M."/>
            <person name="Adriaenssens E.M."/>
            <person name="Foster-Nyarko E."/>
            <person name="Jarju S."/>
            <person name="Secka A."/>
            <person name="Antonio M."/>
            <person name="Oren A."/>
            <person name="Chaudhuri R.R."/>
            <person name="La Ragione R."/>
            <person name="Hildebrand F."/>
            <person name="Pallen M.J."/>
        </authorList>
    </citation>
    <scope>NUCLEOTIDE SEQUENCE</scope>
    <source>
        <strain evidence="4">ChiGjej5B5-22894</strain>
    </source>
</reference>
<dbReference type="AlphaFoldDB" id="A0A921MTE9"/>
<evidence type="ECO:0000256" key="2">
    <source>
        <dbReference type="HAMAP-Rule" id="MF_00048"/>
    </source>
</evidence>
<dbReference type="InterPro" id="IPR011335">
    <property type="entry name" value="Restrct_endonuc-II-like"/>
</dbReference>
<dbReference type="SUPFAM" id="SSF52980">
    <property type="entry name" value="Restriction endonuclease-like"/>
    <property type="match status" value="1"/>
</dbReference>
<gene>
    <name evidence="4" type="ORF">K8V81_00730</name>
</gene>
<proteinExistence type="inferred from homology"/>
<dbReference type="PANTHER" id="PTHR34039">
    <property type="entry name" value="UPF0102 PROTEIN YRAN"/>
    <property type="match status" value="1"/>
</dbReference>
<accession>A0A921MTE9</accession>
<feature type="region of interest" description="Disordered" evidence="3">
    <location>
        <begin position="1"/>
        <end position="57"/>
    </location>
</feature>
<dbReference type="EMBL" id="DYUE01000026">
    <property type="protein sequence ID" value="HJG90225.1"/>
    <property type="molecule type" value="Genomic_DNA"/>
</dbReference>
<protein>
    <recommendedName>
        <fullName evidence="2">UPF0102 protein K8V81_00730</fullName>
    </recommendedName>
</protein>
<dbReference type="NCBIfam" id="NF009150">
    <property type="entry name" value="PRK12497.1-3"/>
    <property type="match status" value="1"/>
</dbReference>
<dbReference type="PANTHER" id="PTHR34039:SF1">
    <property type="entry name" value="UPF0102 PROTEIN YRAN"/>
    <property type="match status" value="1"/>
</dbReference>
<dbReference type="Gene3D" id="3.40.1350.10">
    <property type="match status" value="1"/>
</dbReference>
<comment type="similarity">
    <text evidence="1 2">Belongs to the UPF0102 family.</text>
</comment>
<dbReference type="InterPro" id="IPR011856">
    <property type="entry name" value="tRNA_endonuc-like_dom_sf"/>
</dbReference>
<sequence>MNSLATDPEPPAGRRSPRRTRPAPPQSDATPGARRAPGRAADAPQVGPTAVPVPRRVREMSTRELGQAGEDLAAAHLESCGWQIVERNLRLRHGELDIVALAHTTLVFVEVKTRRTVVTGVPQAAVTPDKMRRLRRLAGEYLMERSTPHRDVRIDVVAVHAHLDGTFSLEHLEAVS</sequence>
<evidence type="ECO:0000313" key="5">
    <source>
        <dbReference type="Proteomes" id="UP000742460"/>
    </source>
</evidence>
<evidence type="ECO:0000313" key="4">
    <source>
        <dbReference type="EMBL" id="HJG90225.1"/>
    </source>
</evidence>
<dbReference type="HAMAP" id="MF_00048">
    <property type="entry name" value="UPF0102"/>
    <property type="match status" value="1"/>
</dbReference>
<dbReference type="InterPro" id="IPR003509">
    <property type="entry name" value="UPF0102_YraN-like"/>
</dbReference>
<comment type="caution">
    <text evidence="4">The sequence shown here is derived from an EMBL/GenBank/DDBJ whole genome shotgun (WGS) entry which is preliminary data.</text>
</comment>
<dbReference type="CDD" id="cd20736">
    <property type="entry name" value="PoNe_Nuclease"/>
    <property type="match status" value="1"/>
</dbReference>
<dbReference type="Pfam" id="PF02021">
    <property type="entry name" value="UPF0102"/>
    <property type="match status" value="1"/>
</dbReference>
<evidence type="ECO:0000256" key="3">
    <source>
        <dbReference type="SAM" id="MobiDB-lite"/>
    </source>
</evidence>
<feature type="compositionally biased region" description="Low complexity" evidence="3">
    <location>
        <begin position="28"/>
        <end position="44"/>
    </location>
</feature>
<organism evidence="4 5">
    <name type="scientific">Brachybacterium massiliense</name>
    <dbReference type="NCBI Taxonomy" id="1755098"/>
    <lineage>
        <taxon>Bacteria</taxon>
        <taxon>Bacillati</taxon>
        <taxon>Actinomycetota</taxon>
        <taxon>Actinomycetes</taxon>
        <taxon>Micrococcales</taxon>
        <taxon>Dermabacteraceae</taxon>
        <taxon>Brachybacterium</taxon>
    </lineage>
</organism>
<dbReference type="Proteomes" id="UP000742460">
    <property type="component" value="Unassembled WGS sequence"/>
</dbReference>
<reference evidence="4" key="2">
    <citation type="submission" date="2021-09" db="EMBL/GenBank/DDBJ databases">
        <authorList>
            <person name="Gilroy R."/>
        </authorList>
    </citation>
    <scope>NUCLEOTIDE SEQUENCE</scope>
    <source>
        <strain evidence="4">ChiGjej5B5-22894</strain>
    </source>
</reference>
<name>A0A921MTE9_9MICO</name>
<evidence type="ECO:0000256" key="1">
    <source>
        <dbReference type="ARBA" id="ARBA00006738"/>
    </source>
</evidence>
<dbReference type="NCBIfam" id="NF009154">
    <property type="entry name" value="PRK12497.3-3"/>
    <property type="match status" value="1"/>
</dbReference>
<dbReference type="GO" id="GO:0003676">
    <property type="term" value="F:nucleic acid binding"/>
    <property type="evidence" value="ECO:0007669"/>
    <property type="project" value="InterPro"/>
</dbReference>